<dbReference type="Gene3D" id="3.30.565.10">
    <property type="entry name" value="Histidine kinase-like ATPase, C-terminal domain"/>
    <property type="match status" value="1"/>
</dbReference>
<evidence type="ECO:0000256" key="1">
    <source>
        <dbReference type="ARBA" id="ARBA00022527"/>
    </source>
</evidence>
<accession>A0A2R4SZU6</accession>
<dbReference type="OrthoDB" id="3473697at2"/>
<evidence type="ECO:0000259" key="2">
    <source>
        <dbReference type="Pfam" id="PF13581"/>
    </source>
</evidence>
<dbReference type="InterPro" id="IPR050267">
    <property type="entry name" value="Anti-sigma-factor_SerPK"/>
</dbReference>
<dbReference type="GeneID" id="55655504"/>
<keyword evidence="1" id="KW-0723">Serine/threonine-protein kinase</keyword>
<organism evidence="3 4">
    <name type="scientific">Streptomyces lunaelactis</name>
    <dbReference type="NCBI Taxonomy" id="1535768"/>
    <lineage>
        <taxon>Bacteria</taxon>
        <taxon>Bacillati</taxon>
        <taxon>Actinomycetota</taxon>
        <taxon>Actinomycetes</taxon>
        <taxon>Kitasatosporales</taxon>
        <taxon>Streptomycetaceae</taxon>
        <taxon>Streptomyces</taxon>
    </lineage>
</organism>
<dbReference type="KEGG" id="slk:SLUN_09560"/>
<dbReference type="GO" id="GO:0004674">
    <property type="term" value="F:protein serine/threonine kinase activity"/>
    <property type="evidence" value="ECO:0007669"/>
    <property type="project" value="UniProtKB-KW"/>
</dbReference>
<keyword evidence="4" id="KW-1185">Reference proteome</keyword>
<keyword evidence="1" id="KW-0418">Kinase</keyword>
<reference evidence="3 4" key="1">
    <citation type="submission" date="2018-01" db="EMBL/GenBank/DDBJ databases">
        <title>Complete genome sequence of Streptomyces lunaelactis MM109T, a Ferroverdin A producer isolated from cave moonmilk deposits.</title>
        <authorList>
            <person name="Naome A."/>
            <person name="Martinet L."/>
            <person name="Maciejewska M."/>
            <person name="Anderssen S."/>
            <person name="Adam D."/>
            <person name="Tenconi E."/>
            <person name="Deflandre B."/>
            <person name="Arguelles-Arias A."/>
            <person name="Calusinska M."/>
            <person name="Copieters W."/>
            <person name="Karim L."/>
            <person name="Hanikenne M."/>
            <person name="Baurain D."/>
            <person name="van Wezel G."/>
            <person name="Smargiasso N."/>
            <person name="de Pauw E."/>
            <person name="Delfosse P."/>
            <person name="Rigali S."/>
        </authorList>
    </citation>
    <scope>NUCLEOTIDE SEQUENCE [LARGE SCALE GENOMIC DNA]</scope>
    <source>
        <strain evidence="3 4">MM109</strain>
    </source>
</reference>
<proteinExistence type="predicted"/>
<dbReference type="Pfam" id="PF13581">
    <property type="entry name" value="HATPase_c_2"/>
    <property type="match status" value="1"/>
</dbReference>
<keyword evidence="1" id="KW-0808">Transferase</keyword>
<dbReference type="InterPro" id="IPR003594">
    <property type="entry name" value="HATPase_dom"/>
</dbReference>
<feature type="domain" description="Histidine kinase/HSP90-like ATPase" evidence="2">
    <location>
        <begin position="22"/>
        <end position="143"/>
    </location>
</feature>
<dbReference type="RefSeq" id="WP_108148087.1">
    <property type="nucleotide sequence ID" value="NZ_CP026304.1"/>
</dbReference>
<sequence length="164" mass="17444">MNHQTVSTELPVPTHRFTVRLSATRRGARLARRLATQQLDAWGWPYDSDSSRTAALLVAELAANAITHGRVPGRDFRLGLTVVPPGTLRVEVSDARRDRGLPVPADLGSAPLDSDGGRGLLLVDALAADWGTSHSDPVLKTVWCSIALGPSVTGARRVTSPPPS</sequence>
<name>A0A2R4SZU6_9ACTN</name>
<dbReference type="PANTHER" id="PTHR35526:SF3">
    <property type="entry name" value="ANTI-SIGMA-F FACTOR RSBW"/>
    <property type="match status" value="1"/>
</dbReference>
<dbReference type="InterPro" id="IPR036890">
    <property type="entry name" value="HATPase_C_sf"/>
</dbReference>
<dbReference type="Proteomes" id="UP000244201">
    <property type="component" value="Chromosome"/>
</dbReference>
<gene>
    <name evidence="3" type="ORF">SLUN_09560</name>
</gene>
<dbReference type="AlphaFoldDB" id="A0A2R4SZU6"/>
<evidence type="ECO:0000313" key="4">
    <source>
        <dbReference type="Proteomes" id="UP000244201"/>
    </source>
</evidence>
<dbReference type="EMBL" id="CP026304">
    <property type="protein sequence ID" value="AVZ72405.1"/>
    <property type="molecule type" value="Genomic_DNA"/>
</dbReference>
<dbReference type="CDD" id="cd16936">
    <property type="entry name" value="HATPase_RsbW-like"/>
    <property type="match status" value="1"/>
</dbReference>
<evidence type="ECO:0000313" key="3">
    <source>
        <dbReference type="EMBL" id="AVZ72405.1"/>
    </source>
</evidence>
<dbReference type="PANTHER" id="PTHR35526">
    <property type="entry name" value="ANTI-SIGMA-F FACTOR RSBW-RELATED"/>
    <property type="match status" value="1"/>
</dbReference>
<protein>
    <recommendedName>
        <fullName evidence="2">Histidine kinase/HSP90-like ATPase domain-containing protein</fullName>
    </recommendedName>
</protein>